<dbReference type="Proteomes" id="UP000315827">
    <property type="component" value="Unassembled WGS sequence"/>
</dbReference>
<evidence type="ECO:0000259" key="1">
    <source>
        <dbReference type="Pfam" id="PF00535"/>
    </source>
</evidence>
<dbReference type="AlphaFoldDB" id="A0A5C6KG56"/>
<sequence length="241" mass="27904">MISVCMATYNGAKYIREQLDSILCQLSEDDEVIISDDGSTDDTLEIIHSYQDSRMKLFRHVPASGSSFMKVTRNFENALMQASGDYIFLSDQDDIWCEGKIQICLRYLKDYVLVQHLRSYIITDKNCILPPDRRIPTNMIEVIAFLPFCYSGCCMAFRRGLLDLILPIPQSVSTHDSWIGCLAFMKKGQFNINKQLVQYRVLPSTVSYGKSKNSLLKKVRYRIRLLSQLLIRYSFYKSQRL</sequence>
<feature type="domain" description="Glycosyltransferase 2-like" evidence="1">
    <location>
        <begin position="3"/>
        <end position="163"/>
    </location>
</feature>
<dbReference type="RefSeq" id="WP_146375611.1">
    <property type="nucleotide sequence ID" value="NZ_VOHW01000006.1"/>
</dbReference>
<proteinExistence type="predicted"/>
<dbReference type="GO" id="GO:0016758">
    <property type="term" value="F:hexosyltransferase activity"/>
    <property type="evidence" value="ECO:0007669"/>
    <property type="project" value="UniProtKB-ARBA"/>
</dbReference>
<accession>A0A5C6KG56</accession>
<name>A0A5C6KG56_PARDI</name>
<dbReference type="PANTHER" id="PTHR22916">
    <property type="entry name" value="GLYCOSYLTRANSFERASE"/>
    <property type="match status" value="1"/>
</dbReference>
<comment type="caution">
    <text evidence="2">The sequence shown here is derived from an EMBL/GenBank/DDBJ whole genome shotgun (WGS) entry which is preliminary data.</text>
</comment>
<dbReference type="InterPro" id="IPR001173">
    <property type="entry name" value="Glyco_trans_2-like"/>
</dbReference>
<dbReference type="InterPro" id="IPR029044">
    <property type="entry name" value="Nucleotide-diphossugar_trans"/>
</dbReference>
<organism evidence="2 3">
    <name type="scientific">Parabacteroides distasonis</name>
    <dbReference type="NCBI Taxonomy" id="823"/>
    <lineage>
        <taxon>Bacteria</taxon>
        <taxon>Pseudomonadati</taxon>
        <taxon>Bacteroidota</taxon>
        <taxon>Bacteroidia</taxon>
        <taxon>Bacteroidales</taxon>
        <taxon>Tannerellaceae</taxon>
        <taxon>Parabacteroides</taxon>
    </lineage>
</organism>
<dbReference type="EMBL" id="VOHW01000006">
    <property type="protein sequence ID" value="TWV61376.1"/>
    <property type="molecule type" value="Genomic_DNA"/>
</dbReference>
<protein>
    <submittedName>
        <fullName evidence="2">Glycosyltransferase</fullName>
    </submittedName>
</protein>
<evidence type="ECO:0000313" key="3">
    <source>
        <dbReference type="Proteomes" id="UP000315827"/>
    </source>
</evidence>
<dbReference type="Gene3D" id="3.90.550.10">
    <property type="entry name" value="Spore Coat Polysaccharide Biosynthesis Protein SpsA, Chain A"/>
    <property type="match status" value="1"/>
</dbReference>
<reference evidence="2 3" key="1">
    <citation type="submission" date="2019-07" db="EMBL/GenBank/DDBJ databases">
        <title>Genome sequencing of Parabacteroides distasonis iSURF_7.</title>
        <authorList>
            <person name="Degefu H.N."/>
            <person name="Ruoff K.L."/>
            <person name="Price C.E."/>
            <person name="Valls R.A."/>
            <person name="O'Toole G.A."/>
        </authorList>
    </citation>
    <scope>NUCLEOTIDE SEQUENCE [LARGE SCALE GENOMIC DNA]</scope>
    <source>
        <strain evidence="2 3">CFPLTA003_1B</strain>
    </source>
</reference>
<dbReference type="PANTHER" id="PTHR22916:SF3">
    <property type="entry name" value="UDP-GLCNAC:BETAGAL BETA-1,3-N-ACETYLGLUCOSAMINYLTRANSFERASE-LIKE PROTEIN 1"/>
    <property type="match status" value="1"/>
</dbReference>
<dbReference type="Pfam" id="PF00535">
    <property type="entry name" value="Glycos_transf_2"/>
    <property type="match status" value="1"/>
</dbReference>
<keyword evidence="2" id="KW-0808">Transferase</keyword>
<evidence type="ECO:0000313" key="2">
    <source>
        <dbReference type="EMBL" id="TWV61376.1"/>
    </source>
</evidence>
<gene>
    <name evidence="2" type="ORF">FSA05_12135</name>
</gene>
<dbReference type="SUPFAM" id="SSF53448">
    <property type="entry name" value="Nucleotide-diphospho-sugar transferases"/>
    <property type="match status" value="1"/>
</dbReference>